<organism evidence="16 17">
    <name type="scientific">Leptobrachium leishanense</name>
    <name type="common">Leishan spiny toad</name>
    <dbReference type="NCBI Taxonomy" id="445787"/>
    <lineage>
        <taxon>Eukaryota</taxon>
        <taxon>Metazoa</taxon>
        <taxon>Chordata</taxon>
        <taxon>Craniata</taxon>
        <taxon>Vertebrata</taxon>
        <taxon>Euteleostomi</taxon>
        <taxon>Amphibia</taxon>
        <taxon>Batrachia</taxon>
        <taxon>Anura</taxon>
        <taxon>Pelobatoidea</taxon>
        <taxon>Megophryidae</taxon>
        <taxon>Leptobrachium</taxon>
    </lineage>
</organism>
<comment type="subcellular location">
    <subcellularLocation>
        <location evidence="1">Cytoplasm</location>
    </subcellularLocation>
</comment>
<dbReference type="Proteomes" id="UP000694569">
    <property type="component" value="Unplaced"/>
</dbReference>
<dbReference type="InterPro" id="IPR003877">
    <property type="entry name" value="SPRY_dom"/>
</dbReference>
<dbReference type="SUPFAM" id="SSF49899">
    <property type="entry name" value="Concanavalin A-like lectins/glucanases"/>
    <property type="match status" value="1"/>
</dbReference>
<dbReference type="CDD" id="cd12891">
    <property type="entry name" value="SPRY_PRY_C-I_2"/>
    <property type="match status" value="1"/>
</dbReference>
<dbReference type="SUPFAM" id="SSF57850">
    <property type="entry name" value="RING/U-box"/>
    <property type="match status" value="1"/>
</dbReference>
<dbReference type="InterPro" id="IPR051051">
    <property type="entry name" value="E3_ubiq-ligase_TRIM/RNF"/>
</dbReference>
<evidence type="ECO:0000256" key="9">
    <source>
        <dbReference type="ARBA" id="ARBA00022859"/>
    </source>
</evidence>
<keyword evidence="17" id="KW-1185">Reference proteome</keyword>
<dbReference type="GO" id="GO:0045087">
    <property type="term" value="P:innate immune response"/>
    <property type="evidence" value="ECO:0007669"/>
    <property type="project" value="UniProtKB-KW"/>
</dbReference>
<dbReference type="GO" id="GO:0008270">
    <property type="term" value="F:zinc ion binding"/>
    <property type="evidence" value="ECO:0007669"/>
    <property type="project" value="UniProtKB-KW"/>
</dbReference>
<reference evidence="16" key="2">
    <citation type="submission" date="2025-09" db="UniProtKB">
        <authorList>
            <consortium name="Ensembl"/>
        </authorList>
    </citation>
    <scope>IDENTIFICATION</scope>
</reference>
<dbReference type="InterPro" id="IPR013083">
    <property type="entry name" value="Znf_RING/FYVE/PHD"/>
</dbReference>
<dbReference type="OrthoDB" id="654191at2759"/>
<keyword evidence="2" id="KW-0963">Cytoplasm</keyword>
<evidence type="ECO:0000256" key="5">
    <source>
        <dbReference type="ARBA" id="ARBA00022723"/>
    </source>
</evidence>
<feature type="domain" description="RING-type" evidence="13">
    <location>
        <begin position="105"/>
        <end position="148"/>
    </location>
</feature>
<evidence type="ECO:0000256" key="12">
    <source>
        <dbReference type="SAM" id="MobiDB-lite"/>
    </source>
</evidence>
<evidence type="ECO:0000259" key="15">
    <source>
        <dbReference type="PROSITE" id="PS50188"/>
    </source>
</evidence>
<dbReference type="InterPro" id="IPR058030">
    <property type="entry name" value="TRIM8/14/16/25/29/45/65_CC"/>
</dbReference>
<protein>
    <submittedName>
        <fullName evidence="16">Uncharacterized protein</fullName>
    </submittedName>
</protein>
<keyword evidence="10" id="KW-0175">Coiled coil</keyword>
<feature type="compositionally biased region" description="Basic and acidic residues" evidence="12">
    <location>
        <begin position="271"/>
        <end position="281"/>
    </location>
</feature>
<dbReference type="InterPro" id="IPR003649">
    <property type="entry name" value="Bbox_C"/>
</dbReference>
<dbReference type="SMART" id="SM00502">
    <property type="entry name" value="BBC"/>
    <property type="match status" value="1"/>
</dbReference>
<dbReference type="Pfam" id="PF00097">
    <property type="entry name" value="zf-C3HC4"/>
    <property type="match status" value="1"/>
</dbReference>
<evidence type="ECO:0000256" key="10">
    <source>
        <dbReference type="ARBA" id="ARBA00023054"/>
    </source>
</evidence>
<dbReference type="SMART" id="SM00336">
    <property type="entry name" value="BBOX"/>
    <property type="match status" value="2"/>
</dbReference>
<keyword evidence="6 11" id="KW-0863">Zinc-finger</keyword>
<evidence type="ECO:0000256" key="7">
    <source>
        <dbReference type="ARBA" id="ARBA00022786"/>
    </source>
</evidence>
<dbReference type="PANTHER" id="PTHR25465">
    <property type="entry name" value="B-BOX DOMAIN CONTAINING"/>
    <property type="match status" value="1"/>
</dbReference>
<dbReference type="SMART" id="SM00589">
    <property type="entry name" value="PRY"/>
    <property type="match status" value="1"/>
</dbReference>
<dbReference type="InterPro" id="IPR013320">
    <property type="entry name" value="ConA-like_dom_sf"/>
</dbReference>
<dbReference type="Gene3D" id="2.60.120.920">
    <property type="match status" value="1"/>
</dbReference>
<dbReference type="InterPro" id="IPR018957">
    <property type="entry name" value="Znf_C3HC4_RING-type"/>
</dbReference>
<dbReference type="PROSITE" id="PS50188">
    <property type="entry name" value="B302_SPRY"/>
    <property type="match status" value="1"/>
</dbReference>
<evidence type="ECO:0000259" key="13">
    <source>
        <dbReference type="PROSITE" id="PS50089"/>
    </source>
</evidence>
<keyword evidence="5" id="KW-0479">Metal-binding</keyword>
<evidence type="ECO:0000256" key="2">
    <source>
        <dbReference type="ARBA" id="ARBA00022490"/>
    </source>
</evidence>
<keyword evidence="8" id="KW-0862">Zinc</keyword>
<evidence type="ECO:0000313" key="17">
    <source>
        <dbReference type="Proteomes" id="UP000694569"/>
    </source>
</evidence>
<dbReference type="InterPro" id="IPR001841">
    <property type="entry name" value="Znf_RING"/>
</dbReference>
<evidence type="ECO:0000256" key="3">
    <source>
        <dbReference type="ARBA" id="ARBA00022588"/>
    </source>
</evidence>
<dbReference type="Pfam" id="PF00622">
    <property type="entry name" value="SPRY"/>
    <property type="match status" value="1"/>
</dbReference>
<dbReference type="GO" id="GO:0016740">
    <property type="term" value="F:transferase activity"/>
    <property type="evidence" value="ECO:0007669"/>
    <property type="project" value="UniProtKB-KW"/>
</dbReference>
<sequence>MCSFLLWDTHTHTLRCCSFNSGRRHYPRRARMLSPPAERVHVCVCTKARETKCHRLPKGICRMHPINRRTQLTSRQTRPNRLPKKADQLPNRGMASAELRDELSCFICADIYMNPVILPCGHRFCRVCIGDVLDTQEGSGAYRCPECKTEFKDRPALVKVRKLRKIVESFRSAQPEQEEARILCTYCIQPPAPASKTCLLCEASLCENHLRFHSKSAEHVLTEPIASLERRKCPVHKKVLTCYCCEDATLICASCSLAEQHKGHQVETLKEASEKKKEKQRNILQKLTSQREETEKRLQSLQELRRHTQEQAAGEKERVNALIKEIKKHLESLEKRVLIEISRQEEQVSLRVSGLIRLLEIKKDELSRKMGHIEELCNITDPVTVLQGKESNMAEYCCTEESVNEVKERYNIKVHVGNLDVGLISVTLHSGLAGIVTRLTRRRRVLEASDLLLDVNTVSDILLDVNTASNDVSLSGDMKTVSWSGLNQSRPDRPERFLNNHVISFRSFFSGRHYWEVEGSESGEWVVGMAYSSLDRKIGQLRIGNNSKSWGLWRLKDNQFSVRHNSIDIQLCPNLSCLRFGIFLDYEAGRLSFYELCDQINHIHTFTATFVEPLRAVFGVYGYNTWLKV</sequence>
<dbReference type="InterPro" id="IPR000315">
    <property type="entry name" value="Znf_B-box"/>
</dbReference>
<evidence type="ECO:0000313" key="16">
    <source>
        <dbReference type="Ensembl" id="ENSLLEP00000013213.1"/>
    </source>
</evidence>
<dbReference type="Pfam" id="PF00643">
    <property type="entry name" value="zf-B_box"/>
    <property type="match status" value="1"/>
</dbReference>
<accession>A0A8C5MJL5</accession>
<dbReference type="PANTHER" id="PTHR25465:SF41">
    <property type="entry name" value="E3 UBIQUITIN-PROTEIN LIGASE RNF135"/>
    <property type="match status" value="1"/>
</dbReference>
<dbReference type="InterPro" id="IPR006574">
    <property type="entry name" value="PRY"/>
</dbReference>
<feature type="domain" description="B30.2/SPRY" evidence="15">
    <location>
        <begin position="441"/>
        <end position="629"/>
    </location>
</feature>
<name>A0A8C5MJL5_9ANUR</name>
<dbReference type="InterPro" id="IPR043136">
    <property type="entry name" value="B30.2/SPRY_sf"/>
</dbReference>
<evidence type="ECO:0000256" key="11">
    <source>
        <dbReference type="PROSITE-ProRule" id="PRU00024"/>
    </source>
</evidence>
<dbReference type="Gene3D" id="3.30.160.60">
    <property type="entry name" value="Classic Zinc Finger"/>
    <property type="match status" value="1"/>
</dbReference>
<evidence type="ECO:0000256" key="6">
    <source>
        <dbReference type="ARBA" id="ARBA00022771"/>
    </source>
</evidence>
<dbReference type="GO" id="GO:0005737">
    <property type="term" value="C:cytoplasm"/>
    <property type="evidence" value="ECO:0007669"/>
    <property type="project" value="UniProtKB-SubCell"/>
</dbReference>
<dbReference type="SMART" id="SM00184">
    <property type="entry name" value="RING"/>
    <property type="match status" value="1"/>
</dbReference>
<keyword evidence="3" id="KW-0399">Innate immunity</keyword>
<dbReference type="Pfam" id="PF25600">
    <property type="entry name" value="TRIM_CC"/>
    <property type="match status" value="1"/>
</dbReference>
<dbReference type="PROSITE" id="PS50089">
    <property type="entry name" value="ZF_RING_2"/>
    <property type="match status" value="1"/>
</dbReference>
<keyword evidence="4" id="KW-0808">Transferase</keyword>
<evidence type="ECO:0000256" key="8">
    <source>
        <dbReference type="ARBA" id="ARBA00022833"/>
    </source>
</evidence>
<evidence type="ECO:0000256" key="4">
    <source>
        <dbReference type="ARBA" id="ARBA00022679"/>
    </source>
</evidence>
<dbReference type="PROSITE" id="PS50119">
    <property type="entry name" value="ZF_BBOX"/>
    <property type="match status" value="1"/>
</dbReference>
<dbReference type="InterPro" id="IPR001870">
    <property type="entry name" value="B30.2/SPRY"/>
</dbReference>
<dbReference type="SMART" id="SM00449">
    <property type="entry name" value="SPRY"/>
    <property type="match status" value="1"/>
</dbReference>
<reference evidence="16" key="1">
    <citation type="submission" date="2025-08" db="UniProtKB">
        <authorList>
            <consortium name="Ensembl"/>
        </authorList>
    </citation>
    <scope>IDENTIFICATION</scope>
</reference>
<dbReference type="GeneTree" id="ENSGT01030000234583"/>
<dbReference type="SUPFAM" id="SSF57845">
    <property type="entry name" value="B-box zinc-binding domain"/>
    <property type="match status" value="1"/>
</dbReference>
<keyword evidence="9" id="KW-0391">Immunity</keyword>
<dbReference type="Gene3D" id="3.30.40.10">
    <property type="entry name" value="Zinc/RING finger domain, C3HC4 (zinc finger)"/>
    <property type="match status" value="1"/>
</dbReference>
<evidence type="ECO:0000256" key="1">
    <source>
        <dbReference type="ARBA" id="ARBA00004496"/>
    </source>
</evidence>
<dbReference type="Ensembl" id="ENSLLET00000013730.1">
    <property type="protein sequence ID" value="ENSLLEP00000013213.1"/>
    <property type="gene ID" value="ENSLLEG00000008356.1"/>
</dbReference>
<feature type="domain" description="B box-type" evidence="14">
    <location>
        <begin position="228"/>
        <end position="269"/>
    </location>
</feature>
<feature type="region of interest" description="Disordered" evidence="12">
    <location>
        <begin position="271"/>
        <end position="295"/>
    </location>
</feature>
<dbReference type="InterPro" id="IPR017907">
    <property type="entry name" value="Znf_RING_CS"/>
</dbReference>
<dbReference type="InterPro" id="IPR003879">
    <property type="entry name" value="Butyrophylin_SPRY"/>
</dbReference>
<dbReference type="CDD" id="cd19769">
    <property type="entry name" value="Bbox2_TRIM16-like"/>
    <property type="match status" value="1"/>
</dbReference>
<dbReference type="AlphaFoldDB" id="A0A8C5MJL5"/>
<proteinExistence type="predicted"/>
<evidence type="ECO:0000259" key="14">
    <source>
        <dbReference type="PROSITE" id="PS50119"/>
    </source>
</evidence>
<dbReference type="PROSITE" id="PS00518">
    <property type="entry name" value="ZF_RING_1"/>
    <property type="match status" value="1"/>
</dbReference>
<dbReference type="PRINTS" id="PR01407">
    <property type="entry name" value="BUTYPHLNCDUF"/>
</dbReference>
<dbReference type="CDD" id="cd22249">
    <property type="entry name" value="UDM1_RNF168_RNF169-like"/>
    <property type="match status" value="1"/>
</dbReference>
<keyword evidence="7" id="KW-0833">Ubl conjugation pathway</keyword>